<dbReference type="Proteomes" id="UP000514720">
    <property type="component" value="Chromosome"/>
</dbReference>
<dbReference type="GO" id="GO:0022857">
    <property type="term" value="F:transmembrane transporter activity"/>
    <property type="evidence" value="ECO:0007669"/>
    <property type="project" value="InterPro"/>
</dbReference>
<proteinExistence type="predicted"/>
<dbReference type="Pfam" id="PF12822">
    <property type="entry name" value="ECF_trnsprt"/>
    <property type="match status" value="1"/>
</dbReference>
<keyword evidence="3" id="KW-1185">Reference proteome</keyword>
<feature type="transmembrane region" description="Helical" evidence="1">
    <location>
        <begin position="58"/>
        <end position="76"/>
    </location>
</feature>
<organism evidence="2 3">
    <name type="scientific">Candidatus Xianfuyuplasma coldseepsis</name>
    <dbReference type="NCBI Taxonomy" id="2782163"/>
    <lineage>
        <taxon>Bacteria</taxon>
        <taxon>Bacillati</taxon>
        <taxon>Mycoplasmatota</taxon>
        <taxon>Mollicutes</taxon>
        <taxon>Candidatus Izemoplasmatales</taxon>
        <taxon>Candidatus Izemoplasmataceae</taxon>
        <taxon>Candidatus Xianfuyuplasma</taxon>
    </lineage>
</organism>
<sequence length="226" mass="24957">MNMKTRELTLTAVLSAIVLVMALVPNFGFINVNAFVGFTIIHIPILVGAYYGGRKVGGFLGALFGITSLFVAFTRPTSLLDPVFTNPIVSVLPRFLIGFFAYDVLKFFRKLVSNEFLQNGLFFGVMTLFHSLLVIPLMYIVAKNNWFFDVYDVLNRVLETEVGAELTQADTIGTIDFIASYFLSSGTIFGFIATIFIFNSLLEIAVAIVVGVPVANRLNVVLNNQE</sequence>
<keyword evidence="1" id="KW-0472">Membrane</keyword>
<protein>
    <submittedName>
        <fullName evidence="2">ECF transporter S component</fullName>
    </submittedName>
</protein>
<dbReference type="RefSeq" id="WP_258877342.1">
    <property type="nucleotide sequence ID" value="NZ_CP048914.1"/>
</dbReference>
<evidence type="ECO:0000256" key="1">
    <source>
        <dbReference type="SAM" id="Phobius"/>
    </source>
</evidence>
<name>A0A7L7KRU4_9MOLU</name>
<keyword evidence="1" id="KW-1133">Transmembrane helix</keyword>
<dbReference type="KEGG" id="xcl:G4Z02_07235"/>
<feature type="transmembrane region" description="Helical" evidence="1">
    <location>
        <begin position="188"/>
        <end position="215"/>
    </location>
</feature>
<dbReference type="EMBL" id="CP048914">
    <property type="protein sequence ID" value="QMS85541.1"/>
    <property type="molecule type" value="Genomic_DNA"/>
</dbReference>
<keyword evidence="1" id="KW-0812">Transmembrane</keyword>
<evidence type="ECO:0000313" key="3">
    <source>
        <dbReference type="Proteomes" id="UP000514720"/>
    </source>
</evidence>
<gene>
    <name evidence="2" type="ORF">G4Z02_07235</name>
</gene>
<evidence type="ECO:0000313" key="2">
    <source>
        <dbReference type="EMBL" id="QMS85541.1"/>
    </source>
</evidence>
<feature type="transmembrane region" description="Helical" evidence="1">
    <location>
        <begin position="88"/>
        <end position="108"/>
    </location>
</feature>
<dbReference type="Gene3D" id="1.10.1760.20">
    <property type="match status" value="1"/>
</dbReference>
<accession>A0A7L7KRU4</accession>
<dbReference type="InterPro" id="IPR024529">
    <property type="entry name" value="ECF_trnsprt_substrate-spec"/>
</dbReference>
<feature type="transmembrane region" description="Helical" evidence="1">
    <location>
        <begin position="120"/>
        <end position="142"/>
    </location>
</feature>
<dbReference type="AlphaFoldDB" id="A0A7L7KRU4"/>
<reference evidence="2 3" key="1">
    <citation type="submission" date="2020-02" db="EMBL/GenBank/DDBJ databases">
        <authorList>
            <person name="Zheng R.K."/>
            <person name="Sun C.M."/>
        </authorList>
    </citation>
    <scope>NUCLEOTIDE SEQUENCE [LARGE SCALE GENOMIC DNA]</scope>
    <source>
        <strain evidence="3">zrk13</strain>
    </source>
</reference>
<feature type="transmembrane region" description="Helical" evidence="1">
    <location>
        <begin position="32"/>
        <end position="51"/>
    </location>
</feature>